<dbReference type="GO" id="GO:0004497">
    <property type="term" value="F:monooxygenase activity"/>
    <property type="evidence" value="ECO:0007669"/>
    <property type="project" value="UniProtKB-KW"/>
</dbReference>
<dbReference type="PANTHER" id="PTHR33336">
    <property type="entry name" value="QUINOL MONOOXYGENASE YGIN-RELATED"/>
    <property type="match status" value="1"/>
</dbReference>
<name>A0A0M4TP90_9BACT</name>
<keyword evidence="2" id="KW-0503">Monooxygenase</keyword>
<proteinExistence type="predicted"/>
<evidence type="ECO:0000313" key="2">
    <source>
        <dbReference type="EMBL" id="ALF48439.1"/>
    </source>
</evidence>
<evidence type="ECO:0000259" key="1">
    <source>
        <dbReference type="PROSITE" id="PS51725"/>
    </source>
</evidence>
<accession>A0A0M4TP90</accession>
<dbReference type="PROSITE" id="PS51725">
    <property type="entry name" value="ABM"/>
    <property type="match status" value="1"/>
</dbReference>
<organism evidence="2 3">
    <name type="scientific">Campylobacter concisus</name>
    <dbReference type="NCBI Taxonomy" id="199"/>
    <lineage>
        <taxon>Bacteria</taxon>
        <taxon>Pseudomonadati</taxon>
        <taxon>Campylobacterota</taxon>
        <taxon>Epsilonproteobacteria</taxon>
        <taxon>Campylobacterales</taxon>
        <taxon>Campylobacteraceae</taxon>
        <taxon>Campylobacter</taxon>
    </lineage>
</organism>
<dbReference type="Proteomes" id="UP000066049">
    <property type="component" value="Chromosome"/>
</dbReference>
<dbReference type="InterPro" id="IPR011008">
    <property type="entry name" value="Dimeric_a/b-barrel"/>
</dbReference>
<gene>
    <name evidence="2" type="ORF">CCON33237_1806</name>
</gene>
<dbReference type="AlphaFoldDB" id="A0A0M4TP90"/>
<dbReference type="Pfam" id="PF03992">
    <property type="entry name" value="ABM"/>
    <property type="match status" value="2"/>
</dbReference>
<evidence type="ECO:0000313" key="3">
    <source>
        <dbReference type="Proteomes" id="UP000066049"/>
    </source>
</evidence>
<dbReference type="SUPFAM" id="SSF54909">
    <property type="entry name" value="Dimeric alpha+beta barrel"/>
    <property type="match status" value="2"/>
</dbReference>
<dbReference type="Gene3D" id="3.30.70.100">
    <property type="match status" value="1"/>
</dbReference>
<dbReference type="InterPro" id="IPR007138">
    <property type="entry name" value="ABM_dom"/>
</dbReference>
<dbReference type="GeneID" id="28663485"/>
<reference evidence="3" key="1">
    <citation type="submission" date="2015-08" db="EMBL/GenBank/DDBJ databases">
        <title>Comparative genomics of the Campylobacter concisus group.</title>
        <authorList>
            <person name="Miller W.G."/>
            <person name="Yee E."/>
            <person name="Chapman M.H."/>
            <person name="Huynh S."/>
            <person name="Bono J.L."/>
            <person name="On S.L.W."/>
            <person name="St Leger J."/>
            <person name="Foster G."/>
            <person name="Parker C.T."/>
        </authorList>
    </citation>
    <scope>NUCLEOTIDE SEQUENCE [LARGE SCALE GENOMIC DNA]</scope>
    <source>
        <strain evidence="3">ATCC 33237</strain>
    </source>
</reference>
<dbReference type="RefSeq" id="WP_054197317.1">
    <property type="nucleotide sequence ID" value="NZ_CABPUF010000001.1"/>
</dbReference>
<feature type="domain" description="ABM" evidence="1">
    <location>
        <begin position="16"/>
        <end position="109"/>
    </location>
</feature>
<protein>
    <submittedName>
        <fullName evidence="2">Antibiotic biosynthesis monooxygenase domain protein</fullName>
    </submittedName>
</protein>
<dbReference type="InterPro" id="IPR050744">
    <property type="entry name" value="AI-2_Isomerase_LsrG"/>
</dbReference>
<dbReference type="KEGG" id="ccoc:CCON33237_1806"/>
<dbReference type="EMBL" id="CP012541">
    <property type="protein sequence ID" value="ALF48439.1"/>
    <property type="molecule type" value="Genomic_DNA"/>
</dbReference>
<dbReference type="PANTHER" id="PTHR33336:SF3">
    <property type="entry name" value="ABM DOMAIN-CONTAINING PROTEIN"/>
    <property type="match status" value="1"/>
</dbReference>
<dbReference type="PATRIC" id="fig|199.248.peg.1862"/>
<keyword evidence="2" id="KW-0560">Oxidoreductase</keyword>
<sequence length="226" mass="25871">MFKKLFLLVFLAAFAFGVEVKVSLHELLATPNNKTLLKELGRENILSSKSEPGTQAIFFMSAKSKPELFYVLEFYKDETAYKKHVASAHYKKFASASAEILASKKAISLKKRATFSKNLTPERLKDSYFHITNLSLLANSDAKFEKIIKKYMQKSVDEGAYAQFAFSQKYAPNKWVLVEIYKDEASFESYRHSENYKVYAKERAGLIDEIDGFGLKNEISFSKVKF</sequence>